<keyword evidence="3" id="KW-1185">Reference proteome</keyword>
<dbReference type="AlphaFoldDB" id="A0A0C9UP50"/>
<name>A0A0C9UP50_SPHS4</name>
<protein>
    <submittedName>
        <fullName evidence="2">Uncharacterized protein</fullName>
    </submittedName>
</protein>
<feature type="compositionally biased region" description="Basic residues" evidence="1">
    <location>
        <begin position="311"/>
        <end position="325"/>
    </location>
</feature>
<feature type="region of interest" description="Disordered" evidence="1">
    <location>
        <begin position="214"/>
        <end position="233"/>
    </location>
</feature>
<organism evidence="2 3">
    <name type="scientific">Sphaerobolus stellatus (strain SS14)</name>
    <dbReference type="NCBI Taxonomy" id="990650"/>
    <lineage>
        <taxon>Eukaryota</taxon>
        <taxon>Fungi</taxon>
        <taxon>Dikarya</taxon>
        <taxon>Basidiomycota</taxon>
        <taxon>Agaricomycotina</taxon>
        <taxon>Agaricomycetes</taxon>
        <taxon>Phallomycetidae</taxon>
        <taxon>Geastrales</taxon>
        <taxon>Sphaerobolaceae</taxon>
        <taxon>Sphaerobolus</taxon>
    </lineage>
</organism>
<evidence type="ECO:0000256" key="1">
    <source>
        <dbReference type="SAM" id="MobiDB-lite"/>
    </source>
</evidence>
<evidence type="ECO:0000313" key="3">
    <source>
        <dbReference type="Proteomes" id="UP000054279"/>
    </source>
</evidence>
<sequence length="371" mass="41711">MKQAWCDAIDTFEAQHNHGINKKDFAGVFGSAFLKAFTPNTVKAAFEKTGIYPFNPSVITSSQMKPSEPHSTQSHEALIFKQTSPIKAIVDAWRIPEDICEPATPTRHGISERDSNIDPSLYSPNQIAQQMQAALSHTRSGSFLVSSSPIRLSLEPPSPVINHALPVQHSSNEGIDDLNVTREIIQNLHGRLANANAQILLQNVQVKRVMAQAKALKDSKKKKKPGAKKYLADGRGRHITDLHFVKMVAQDARERVEREFEKRRKRSAAAKLHEEKAALEAQWQSMLKLWGAECTEWKELTDCLTAEGLPKSRHPKRPSKPRKPKLQSQFDRSSQSAEGSSSRVYQLWHLQQLIYGGFLFVRTAEDSYKCD</sequence>
<dbReference type="EMBL" id="KN837347">
    <property type="protein sequence ID" value="KIJ27085.1"/>
    <property type="molecule type" value="Genomic_DNA"/>
</dbReference>
<proteinExistence type="predicted"/>
<gene>
    <name evidence="2" type="ORF">M422DRAFT_55216</name>
</gene>
<dbReference type="OrthoDB" id="2917041at2759"/>
<evidence type="ECO:0000313" key="2">
    <source>
        <dbReference type="EMBL" id="KIJ27085.1"/>
    </source>
</evidence>
<accession>A0A0C9UP50</accession>
<feature type="region of interest" description="Disordered" evidence="1">
    <location>
        <begin position="308"/>
        <end position="339"/>
    </location>
</feature>
<dbReference type="Proteomes" id="UP000054279">
    <property type="component" value="Unassembled WGS sequence"/>
</dbReference>
<dbReference type="HOGENOM" id="CLU_746330_0_0_1"/>
<reference evidence="2 3" key="1">
    <citation type="submission" date="2014-06" db="EMBL/GenBank/DDBJ databases">
        <title>Evolutionary Origins and Diversification of the Mycorrhizal Mutualists.</title>
        <authorList>
            <consortium name="DOE Joint Genome Institute"/>
            <consortium name="Mycorrhizal Genomics Consortium"/>
            <person name="Kohler A."/>
            <person name="Kuo A."/>
            <person name="Nagy L.G."/>
            <person name="Floudas D."/>
            <person name="Copeland A."/>
            <person name="Barry K.W."/>
            <person name="Cichocki N."/>
            <person name="Veneault-Fourrey C."/>
            <person name="LaButti K."/>
            <person name="Lindquist E.A."/>
            <person name="Lipzen A."/>
            <person name="Lundell T."/>
            <person name="Morin E."/>
            <person name="Murat C."/>
            <person name="Riley R."/>
            <person name="Ohm R."/>
            <person name="Sun H."/>
            <person name="Tunlid A."/>
            <person name="Henrissat B."/>
            <person name="Grigoriev I.V."/>
            <person name="Hibbett D.S."/>
            <person name="Martin F."/>
        </authorList>
    </citation>
    <scope>NUCLEOTIDE SEQUENCE [LARGE SCALE GENOMIC DNA]</scope>
    <source>
        <strain evidence="2 3">SS14</strain>
    </source>
</reference>